<dbReference type="Proteomes" id="UP000237040">
    <property type="component" value="Unassembled WGS sequence"/>
</dbReference>
<comment type="similarity">
    <text evidence="2">Belongs to the CPA3 antiporters (TC 2.A.63) subunit F family.</text>
</comment>
<feature type="transmembrane region" description="Helical" evidence="8">
    <location>
        <begin position="63"/>
        <end position="81"/>
    </location>
</feature>
<evidence type="ECO:0000256" key="6">
    <source>
        <dbReference type="ARBA" id="ARBA00022989"/>
    </source>
</evidence>
<feature type="transmembrane region" description="Helical" evidence="8">
    <location>
        <begin position="6"/>
        <end position="24"/>
    </location>
</feature>
<comment type="subcellular location">
    <subcellularLocation>
        <location evidence="1">Cell membrane</location>
        <topology evidence="1">Multi-pass membrane protein</topology>
    </subcellularLocation>
</comment>
<name>A0A2J6WFZ7_9BACT</name>
<reference evidence="9 10" key="1">
    <citation type="submission" date="2018-01" db="EMBL/GenBank/DDBJ databases">
        <title>Metagenomic assembled genomes from two thermal pools in the Uzon Caldera, Kamchatka, Russia.</title>
        <authorList>
            <person name="Wilkins L."/>
            <person name="Ettinger C."/>
        </authorList>
    </citation>
    <scope>NUCLEOTIDE SEQUENCE [LARGE SCALE GENOMIC DNA]</scope>
    <source>
        <strain evidence="9">ZAV-07</strain>
    </source>
</reference>
<dbReference type="EMBL" id="PNIL01000005">
    <property type="protein sequence ID" value="PMP68871.1"/>
    <property type="molecule type" value="Genomic_DNA"/>
</dbReference>
<dbReference type="AlphaFoldDB" id="A0A2J6WFZ7"/>
<evidence type="ECO:0000256" key="8">
    <source>
        <dbReference type="SAM" id="Phobius"/>
    </source>
</evidence>
<evidence type="ECO:0000256" key="4">
    <source>
        <dbReference type="ARBA" id="ARBA00022475"/>
    </source>
</evidence>
<dbReference type="PANTHER" id="PTHR34702">
    <property type="entry name" value="NA(+)/H(+) ANTIPORTER SUBUNIT F1"/>
    <property type="match status" value="1"/>
</dbReference>
<sequence length="85" mass="9376">MKVVDLIYLGLLAVSTILMIVRLVKGPDTANRAMALDTLTTLFVALFVFFALVFGRSFYMDVAVVYAIISFVGVLVVARFIERGL</sequence>
<gene>
    <name evidence="9" type="ORF">C0189_00490</name>
</gene>
<dbReference type="GO" id="GO:0005886">
    <property type="term" value="C:plasma membrane"/>
    <property type="evidence" value="ECO:0007669"/>
    <property type="project" value="UniProtKB-SubCell"/>
</dbReference>
<proteinExistence type="inferred from homology"/>
<evidence type="ECO:0000256" key="1">
    <source>
        <dbReference type="ARBA" id="ARBA00004651"/>
    </source>
</evidence>
<dbReference type="PANTHER" id="PTHR34702:SF1">
    <property type="entry name" value="NA(+)_H(+) ANTIPORTER SUBUNIT F"/>
    <property type="match status" value="1"/>
</dbReference>
<keyword evidence="3" id="KW-0813">Transport</keyword>
<evidence type="ECO:0000256" key="2">
    <source>
        <dbReference type="ARBA" id="ARBA00009212"/>
    </source>
</evidence>
<dbReference type="InterPro" id="IPR007208">
    <property type="entry name" value="MrpF/PhaF-like"/>
</dbReference>
<keyword evidence="4" id="KW-1003">Cell membrane</keyword>
<keyword evidence="5 8" id="KW-0812">Transmembrane</keyword>
<dbReference type="RefSeq" id="WP_416085076.1">
    <property type="nucleotide sequence ID" value="NZ_JBNARP010000054.1"/>
</dbReference>
<organism evidence="9 10">
    <name type="scientific">Caldisericum exile</name>
    <dbReference type="NCBI Taxonomy" id="693075"/>
    <lineage>
        <taxon>Bacteria</taxon>
        <taxon>Pseudomonadati</taxon>
        <taxon>Caldisericota/Cryosericota group</taxon>
        <taxon>Caldisericota</taxon>
        <taxon>Caldisericia</taxon>
        <taxon>Caldisericales</taxon>
        <taxon>Caldisericaceae</taxon>
        <taxon>Caldisericum</taxon>
    </lineage>
</organism>
<evidence type="ECO:0000313" key="9">
    <source>
        <dbReference type="EMBL" id="PMP68871.1"/>
    </source>
</evidence>
<accession>A0A2J6WFZ7</accession>
<keyword evidence="7 8" id="KW-0472">Membrane</keyword>
<evidence type="ECO:0000256" key="7">
    <source>
        <dbReference type="ARBA" id="ARBA00023136"/>
    </source>
</evidence>
<evidence type="ECO:0000256" key="5">
    <source>
        <dbReference type="ARBA" id="ARBA00022692"/>
    </source>
</evidence>
<protein>
    <submittedName>
        <fullName evidence="9">Cation:proton antiporter</fullName>
    </submittedName>
</protein>
<evidence type="ECO:0000313" key="10">
    <source>
        <dbReference type="Proteomes" id="UP000237040"/>
    </source>
</evidence>
<feature type="transmembrane region" description="Helical" evidence="8">
    <location>
        <begin position="36"/>
        <end position="57"/>
    </location>
</feature>
<evidence type="ECO:0000256" key="3">
    <source>
        <dbReference type="ARBA" id="ARBA00022448"/>
    </source>
</evidence>
<dbReference type="GO" id="GO:0015385">
    <property type="term" value="F:sodium:proton antiporter activity"/>
    <property type="evidence" value="ECO:0007669"/>
    <property type="project" value="TreeGrafter"/>
</dbReference>
<dbReference type="Pfam" id="PF04066">
    <property type="entry name" value="MrpF_PhaF"/>
    <property type="match status" value="1"/>
</dbReference>
<comment type="caution">
    <text evidence="9">The sequence shown here is derived from an EMBL/GenBank/DDBJ whole genome shotgun (WGS) entry which is preliminary data.</text>
</comment>
<keyword evidence="6 8" id="KW-1133">Transmembrane helix</keyword>